<dbReference type="SUPFAM" id="SSF51261">
    <property type="entry name" value="Duplicated hybrid motif"/>
    <property type="match status" value="1"/>
</dbReference>
<dbReference type="InterPro" id="IPR016047">
    <property type="entry name" value="M23ase_b-sheet_dom"/>
</dbReference>
<dbReference type="STRING" id="927083.DB32_004742"/>
<keyword evidence="4" id="KW-1185">Reference proteome</keyword>
<evidence type="ECO:0000259" key="2">
    <source>
        <dbReference type="Pfam" id="PF01551"/>
    </source>
</evidence>
<evidence type="ECO:0000256" key="1">
    <source>
        <dbReference type="SAM" id="SignalP"/>
    </source>
</evidence>
<reference evidence="3 4" key="1">
    <citation type="submission" date="2015-03" db="EMBL/GenBank/DDBJ databases">
        <title>Genome assembly of Sandaracinus amylolyticus DSM 53668.</title>
        <authorList>
            <person name="Sharma G."/>
            <person name="Subramanian S."/>
        </authorList>
    </citation>
    <scope>NUCLEOTIDE SEQUENCE [LARGE SCALE GENOMIC DNA]</scope>
    <source>
        <strain evidence="3 4">DSM 53668</strain>
    </source>
</reference>
<keyword evidence="1" id="KW-0732">Signal</keyword>
<name>A0A0F6W4Y0_9BACT</name>
<dbReference type="CDD" id="cd12797">
    <property type="entry name" value="M23_peptidase"/>
    <property type="match status" value="1"/>
</dbReference>
<dbReference type="KEGG" id="samy:DB32_004742"/>
<accession>A0A0F6W4Y0</accession>
<protein>
    <submittedName>
        <fullName evidence="3">Peptidase M23B</fullName>
    </submittedName>
</protein>
<gene>
    <name evidence="3" type="ORF">DB32_004742</name>
</gene>
<dbReference type="InterPro" id="IPR011055">
    <property type="entry name" value="Dup_hybrid_motif"/>
</dbReference>
<evidence type="ECO:0000313" key="4">
    <source>
        <dbReference type="Proteomes" id="UP000034883"/>
    </source>
</evidence>
<evidence type="ECO:0000313" key="3">
    <source>
        <dbReference type="EMBL" id="AKF07593.1"/>
    </source>
</evidence>
<dbReference type="EMBL" id="CP011125">
    <property type="protein sequence ID" value="AKF07593.1"/>
    <property type="molecule type" value="Genomic_DNA"/>
</dbReference>
<dbReference type="AlphaFoldDB" id="A0A0F6W4Y0"/>
<dbReference type="Pfam" id="PF01551">
    <property type="entry name" value="Peptidase_M23"/>
    <property type="match status" value="1"/>
</dbReference>
<dbReference type="RefSeq" id="WP_053234832.1">
    <property type="nucleotide sequence ID" value="NZ_CP011125.1"/>
</dbReference>
<feature type="chain" id="PRO_5002511576" evidence="1">
    <location>
        <begin position="21"/>
        <end position="264"/>
    </location>
</feature>
<dbReference type="GO" id="GO:0004222">
    <property type="term" value="F:metalloendopeptidase activity"/>
    <property type="evidence" value="ECO:0007669"/>
    <property type="project" value="TreeGrafter"/>
</dbReference>
<sequence>MRVAIAVLALSLAIALPARAQIEVASTALAGTLVRARVEPGSTVRIDGRAVRVSARGEVLLGAAVDRMRPLRIDVRGVDGRRALRAVSIAARRDPIERLTGVRRELVVLRGALRSAQDAIDARLRVLRARDGAVAHFASGFVMPAEGRVTSPFAVHRVLDGGARDRHWGVDLAAAEGAAVRAPAAGVVVLDASAPLYGRILVIDHGHGLTSSLLHLARVDVEIGAVVRRGDVIARVGRTGRVTGAHLDWRLHLLGVALDPRSAL</sequence>
<dbReference type="InterPro" id="IPR050570">
    <property type="entry name" value="Cell_wall_metabolism_enzyme"/>
</dbReference>
<feature type="signal peptide" evidence="1">
    <location>
        <begin position="1"/>
        <end position="20"/>
    </location>
</feature>
<dbReference type="Gene3D" id="2.70.70.10">
    <property type="entry name" value="Glucose Permease (Domain IIA)"/>
    <property type="match status" value="1"/>
</dbReference>
<dbReference type="Proteomes" id="UP000034883">
    <property type="component" value="Chromosome"/>
</dbReference>
<proteinExistence type="predicted"/>
<dbReference type="PANTHER" id="PTHR21666:SF285">
    <property type="entry name" value="M23 FAMILY METALLOPEPTIDASE"/>
    <property type="match status" value="1"/>
</dbReference>
<dbReference type="PANTHER" id="PTHR21666">
    <property type="entry name" value="PEPTIDASE-RELATED"/>
    <property type="match status" value="1"/>
</dbReference>
<organism evidence="3 4">
    <name type="scientific">Sandaracinus amylolyticus</name>
    <dbReference type="NCBI Taxonomy" id="927083"/>
    <lineage>
        <taxon>Bacteria</taxon>
        <taxon>Pseudomonadati</taxon>
        <taxon>Myxococcota</taxon>
        <taxon>Polyangia</taxon>
        <taxon>Polyangiales</taxon>
        <taxon>Sandaracinaceae</taxon>
        <taxon>Sandaracinus</taxon>
    </lineage>
</organism>
<dbReference type="OrthoDB" id="9815245at2"/>
<feature type="domain" description="M23ase beta-sheet core" evidence="2">
    <location>
        <begin position="166"/>
        <end position="260"/>
    </location>
</feature>